<name>A0ABN9YB51_9DINO</name>
<organism evidence="1 2">
    <name type="scientific">Prorocentrum cordatum</name>
    <dbReference type="NCBI Taxonomy" id="2364126"/>
    <lineage>
        <taxon>Eukaryota</taxon>
        <taxon>Sar</taxon>
        <taxon>Alveolata</taxon>
        <taxon>Dinophyceae</taxon>
        <taxon>Prorocentrales</taxon>
        <taxon>Prorocentraceae</taxon>
        <taxon>Prorocentrum</taxon>
    </lineage>
</organism>
<dbReference type="Gene3D" id="4.10.520.10">
    <property type="entry name" value="IHF-like DNA-binding proteins"/>
    <property type="match status" value="1"/>
</dbReference>
<dbReference type="SUPFAM" id="SSF47729">
    <property type="entry name" value="IHF-like DNA-binding proteins"/>
    <property type="match status" value="1"/>
</dbReference>
<accession>A0ABN9YB51</accession>
<dbReference type="Proteomes" id="UP001189429">
    <property type="component" value="Unassembled WGS sequence"/>
</dbReference>
<dbReference type="EMBL" id="CAUYUJ010022293">
    <property type="protein sequence ID" value="CAK0909951.1"/>
    <property type="molecule type" value="Genomic_DNA"/>
</dbReference>
<dbReference type="InterPro" id="IPR010992">
    <property type="entry name" value="IHF-like_DNA-bd_dom_sf"/>
</dbReference>
<evidence type="ECO:0000313" key="2">
    <source>
        <dbReference type="Proteomes" id="UP001189429"/>
    </source>
</evidence>
<comment type="caution">
    <text evidence="1">The sequence shown here is derived from an EMBL/GenBank/DDBJ whole genome shotgun (WGS) entry which is preliminary data.</text>
</comment>
<keyword evidence="2" id="KW-1185">Reference proteome</keyword>
<sequence>MPPKMKKAMAAPVMGKGALAAAIAEAAETDKKTAAKILETLAQIATSEVKKNAKFTVPGLCMIKTRKKPATKAGKREMFGKICVVKAKPAKTVVKAFATKALKDEF</sequence>
<proteinExistence type="predicted"/>
<dbReference type="Pfam" id="PF00216">
    <property type="entry name" value="Bac_DNA_binding"/>
    <property type="match status" value="1"/>
</dbReference>
<evidence type="ECO:0008006" key="3">
    <source>
        <dbReference type="Google" id="ProtNLM"/>
    </source>
</evidence>
<dbReference type="InterPro" id="IPR000119">
    <property type="entry name" value="Hist_DNA-bd"/>
</dbReference>
<evidence type="ECO:0000313" key="1">
    <source>
        <dbReference type="EMBL" id="CAK0909951.1"/>
    </source>
</evidence>
<gene>
    <name evidence="1" type="ORF">PCOR1329_LOCUS84242</name>
</gene>
<reference evidence="1" key="1">
    <citation type="submission" date="2023-10" db="EMBL/GenBank/DDBJ databases">
        <authorList>
            <person name="Chen Y."/>
            <person name="Shah S."/>
            <person name="Dougan E. K."/>
            <person name="Thang M."/>
            <person name="Chan C."/>
        </authorList>
    </citation>
    <scope>NUCLEOTIDE SEQUENCE [LARGE SCALE GENOMIC DNA]</scope>
</reference>
<protein>
    <recommendedName>
        <fullName evidence="3">Major basic nuclear protein</fullName>
    </recommendedName>
</protein>